<reference evidence="4 5" key="1">
    <citation type="submission" date="2016-10" db="EMBL/GenBank/DDBJ databases">
        <authorList>
            <person name="de Groot N.N."/>
        </authorList>
    </citation>
    <scope>NUCLEOTIDE SEQUENCE [LARGE SCALE GENOMIC DNA]</scope>
    <source>
        <strain evidence="4 5">DSM 29433</strain>
    </source>
</reference>
<dbReference type="PROSITE" id="PS50893">
    <property type="entry name" value="ABC_TRANSPORTER_2"/>
    <property type="match status" value="1"/>
</dbReference>
<dbReference type="Pfam" id="PF00005">
    <property type="entry name" value="ABC_tran"/>
    <property type="match status" value="1"/>
</dbReference>
<dbReference type="Proteomes" id="UP000198926">
    <property type="component" value="Unassembled WGS sequence"/>
</dbReference>
<dbReference type="SMART" id="SM00382">
    <property type="entry name" value="AAA"/>
    <property type="match status" value="1"/>
</dbReference>
<feature type="domain" description="ABC transporter" evidence="3">
    <location>
        <begin position="7"/>
        <end position="231"/>
    </location>
</feature>
<protein>
    <submittedName>
        <fullName evidence="4">Tungstate transport system ATP-binding protein</fullName>
    </submittedName>
</protein>
<proteinExistence type="predicted"/>
<dbReference type="InterPro" id="IPR003439">
    <property type="entry name" value="ABC_transporter-like_ATP-bd"/>
</dbReference>
<gene>
    <name evidence="4" type="ORF">SAMN05444714_2429</name>
</gene>
<name>A0A1I6MW55_9RHOB</name>
<evidence type="ECO:0000256" key="2">
    <source>
        <dbReference type="ARBA" id="ARBA00022840"/>
    </source>
</evidence>
<dbReference type="Gene3D" id="3.40.50.300">
    <property type="entry name" value="P-loop containing nucleotide triphosphate hydrolases"/>
    <property type="match status" value="1"/>
</dbReference>
<keyword evidence="2 4" id="KW-0067">ATP-binding</keyword>
<keyword evidence="5" id="KW-1185">Reference proteome</keyword>
<dbReference type="PROSITE" id="PS00211">
    <property type="entry name" value="ABC_TRANSPORTER_1"/>
    <property type="match status" value="1"/>
</dbReference>
<organism evidence="4 5">
    <name type="scientific">Yoonia litorea</name>
    <dbReference type="NCBI Taxonomy" id="1123755"/>
    <lineage>
        <taxon>Bacteria</taxon>
        <taxon>Pseudomonadati</taxon>
        <taxon>Pseudomonadota</taxon>
        <taxon>Alphaproteobacteria</taxon>
        <taxon>Rhodobacterales</taxon>
        <taxon>Paracoccaceae</taxon>
        <taxon>Yoonia</taxon>
    </lineage>
</organism>
<evidence type="ECO:0000259" key="3">
    <source>
        <dbReference type="PROSITE" id="PS50893"/>
    </source>
</evidence>
<sequence>MSSMFPLIVSGAEARRRGNRLIGPIDLQLEGKGATVVVGPNGSGKTTLLNLLHGTVRLARGHVQWQVNTEDARRMQSFVFQRPVMLRRSVIDNLAYPLVIRGQSARTAREAAASWAERIGLSAMKDRSATSLSGGEQQKLALARALITEPVVLFLDEPSASLDGRATRDIENLLLEQKAAGTRIIMSTHDMGQAKRLADDVVFLCNGHVAEKTSAAEFFAQPATLQAQAFLNGDIVE</sequence>
<evidence type="ECO:0000313" key="5">
    <source>
        <dbReference type="Proteomes" id="UP000198926"/>
    </source>
</evidence>
<dbReference type="GO" id="GO:0016887">
    <property type="term" value="F:ATP hydrolysis activity"/>
    <property type="evidence" value="ECO:0007669"/>
    <property type="project" value="InterPro"/>
</dbReference>
<dbReference type="InterPro" id="IPR003593">
    <property type="entry name" value="AAA+_ATPase"/>
</dbReference>
<dbReference type="GO" id="GO:0022857">
    <property type="term" value="F:transmembrane transporter activity"/>
    <property type="evidence" value="ECO:0007669"/>
    <property type="project" value="TreeGrafter"/>
</dbReference>
<keyword evidence="1" id="KW-0547">Nucleotide-binding</keyword>
<dbReference type="GO" id="GO:0005886">
    <property type="term" value="C:plasma membrane"/>
    <property type="evidence" value="ECO:0007669"/>
    <property type="project" value="TreeGrafter"/>
</dbReference>
<evidence type="ECO:0000256" key="1">
    <source>
        <dbReference type="ARBA" id="ARBA00022741"/>
    </source>
</evidence>
<dbReference type="GO" id="GO:0005524">
    <property type="term" value="F:ATP binding"/>
    <property type="evidence" value="ECO:0007669"/>
    <property type="project" value="UniProtKB-KW"/>
</dbReference>
<dbReference type="PANTHER" id="PTHR24220">
    <property type="entry name" value="IMPORT ATP-BINDING PROTEIN"/>
    <property type="match status" value="1"/>
</dbReference>
<dbReference type="STRING" id="1123755.SAMN05444714_2429"/>
<dbReference type="InterPro" id="IPR017871">
    <property type="entry name" value="ABC_transporter-like_CS"/>
</dbReference>
<dbReference type="AlphaFoldDB" id="A0A1I6MW55"/>
<evidence type="ECO:0000313" key="4">
    <source>
        <dbReference type="EMBL" id="SFS19932.1"/>
    </source>
</evidence>
<dbReference type="EMBL" id="FOZM01000002">
    <property type="protein sequence ID" value="SFS19932.1"/>
    <property type="molecule type" value="Genomic_DNA"/>
</dbReference>
<accession>A0A1I6MW55</accession>
<dbReference type="InterPro" id="IPR027417">
    <property type="entry name" value="P-loop_NTPase"/>
</dbReference>
<dbReference type="SUPFAM" id="SSF52540">
    <property type="entry name" value="P-loop containing nucleoside triphosphate hydrolases"/>
    <property type="match status" value="1"/>
</dbReference>
<dbReference type="InterPro" id="IPR015854">
    <property type="entry name" value="ABC_transpr_LolD-like"/>
</dbReference>